<organism evidence="8 9">
    <name type="scientific">Xylaria grammica</name>
    <dbReference type="NCBI Taxonomy" id="363999"/>
    <lineage>
        <taxon>Eukaryota</taxon>
        <taxon>Fungi</taxon>
        <taxon>Dikarya</taxon>
        <taxon>Ascomycota</taxon>
        <taxon>Pezizomycotina</taxon>
        <taxon>Sordariomycetes</taxon>
        <taxon>Xylariomycetidae</taxon>
        <taxon>Xylariales</taxon>
        <taxon>Xylariaceae</taxon>
        <taxon>Xylaria</taxon>
    </lineage>
</organism>
<dbReference type="Proteomes" id="UP000286045">
    <property type="component" value="Unassembled WGS sequence"/>
</dbReference>
<evidence type="ECO:0000256" key="6">
    <source>
        <dbReference type="ARBA" id="ARBA00023004"/>
    </source>
</evidence>
<dbReference type="Pfam" id="PF00067">
    <property type="entry name" value="p450"/>
    <property type="match status" value="1"/>
</dbReference>
<dbReference type="InterPro" id="IPR036396">
    <property type="entry name" value="Cyt_P450_sf"/>
</dbReference>
<keyword evidence="7" id="KW-0503">Monooxygenase</keyword>
<proteinExistence type="inferred from homology"/>
<evidence type="ECO:0000256" key="7">
    <source>
        <dbReference type="ARBA" id="ARBA00023033"/>
    </source>
</evidence>
<evidence type="ECO:0000256" key="2">
    <source>
        <dbReference type="ARBA" id="ARBA00010617"/>
    </source>
</evidence>
<comment type="similarity">
    <text evidence="2">Belongs to the cytochrome P450 family.</text>
</comment>
<dbReference type="PANTHER" id="PTHR24305">
    <property type="entry name" value="CYTOCHROME P450"/>
    <property type="match status" value="1"/>
</dbReference>
<dbReference type="EMBL" id="RYZI01000275">
    <property type="protein sequence ID" value="RWA07192.1"/>
    <property type="molecule type" value="Genomic_DNA"/>
</dbReference>
<evidence type="ECO:0000256" key="3">
    <source>
        <dbReference type="ARBA" id="ARBA00022617"/>
    </source>
</evidence>
<keyword evidence="4" id="KW-0479">Metal-binding</keyword>
<dbReference type="InterPro" id="IPR001128">
    <property type="entry name" value="Cyt_P450"/>
</dbReference>
<dbReference type="SUPFAM" id="SSF48264">
    <property type="entry name" value="Cytochrome P450"/>
    <property type="match status" value="1"/>
</dbReference>
<keyword evidence="9" id="KW-1185">Reference proteome</keyword>
<dbReference type="PANTHER" id="PTHR24305:SF187">
    <property type="entry name" value="P450, PUTATIVE (EUROFUNG)-RELATED"/>
    <property type="match status" value="1"/>
</dbReference>
<comment type="caution">
    <text evidence="8">The sequence shown here is derived from an EMBL/GenBank/DDBJ whole genome shotgun (WGS) entry which is preliminary data.</text>
</comment>
<dbReference type="InterPro" id="IPR050121">
    <property type="entry name" value="Cytochrome_P450_monoxygenase"/>
</dbReference>
<evidence type="ECO:0000313" key="8">
    <source>
        <dbReference type="EMBL" id="RWA07192.1"/>
    </source>
</evidence>
<evidence type="ECO:0000256" key="4">
    <source>
        <dbReference type="ARBA" id="ARBA00022723"/>
    </source>
</evidence>
<evidence type="ECO:0000313" key="9">
    <source>
        <dbReference type="Proteomes" id="UP000286045"/>
    </source>
</evidence>
<dbReference type="STRING" id="363999.A0A439CY89"/>
<dbReference type="GO" id="GO:0005506">
    <property type="term" value="F:iron ion binding"/>
    <property type="evidence" value="ECO:0007669"/>
    <property type="project" value="InterPro"/>
</dbReference>
<keyword evidence="6" id="KW-0408">Iron</keyword>
<protein>
    <recommendedName>
        <fullName evidence="10">Cytochrome P450</fullName>
    </recommendedName>
</protein>
<reference evidence="8 9" key="1">
    <citation type="submission" date="2018-12" db="EMBL/GenBank/DDBJ databases">
        <title>Draft genome sequence of Xylaria grammica IHI A82.</title>
        <authorList>
            <person name="Buettner E."/>
            <person name="Kellner H."/>
        </authorList>
    </citation>
    <scope>NUCLEOTIDE SEQUENCE [LARGE SCALE GENOMIC DNA]</scope>
    <source>
        <strain evidence="8 9">IHI A82</strain>
    </source>
</reference>
<evidence type="ECO:0008006" key="10">
    <source>
        <dbReference type="Google" id="ProtNLM"/>
    </source>
</evidence>
<comment type="cofactor">
    <cofactor evidence="1">
        <name>heme</name>
        <dbReference type="ChEBI" id="CHEBI:30413"/>
    </cofactor>
</comment>
<evidence type="ECO:0000256" key="5">
    <source>
        <dbReference type="ARBA" id="ARBA00023002"/>
    </source>
</evidence>
<sequence length="333" mass="37897">MYGDVVRTGPAEVTVFMPEAHEAVGGRRSECIKSEFYDLLWPEKALFAARDKGVHAKRRKVWQYGFSPSAIETHERKTLKWIDELDKQIERKAKSGTVVNATDFFLWFTFDIMGDFTFRVKLLPRVLWVKDWYESVEWCQEQMLERLSKGSQLGAPDLASFFMEKSESSKTDPWLKCDSLLAILAGSEPTAQILTAIFHELSIHPKHIEKIHQELAGVCITDNNELAGLPHLNAVIQEAMRLHPNLLTGGSRKTTEKGVKIGDVYIPPHITVITPHYTIARREDCFEEATQFIPERWSTRPEMVVNSAAHVPFSVAPGMADYEIYNSEGYPEV</sequence>
<evidence type="ECO:0000256" key="1">
    <source>
        <dbReference type="ARBA" id="ARBA00001971"/>
    </source>
</evidence>
<gene>
    <name evidence="8" type="ORF">EKO27_g7914</name>
</gene>
<dbReference type="AlphaFoldDB" id="A0A439CY89"/>
<dbReference type="GO" id="GO:0004497">
    <property type="term" value="F:monooxygenase activity"/>
    <property type="evidence" value="ECO:0007669"/>
    <property type="project" value="UniProtKB-KW"/>
</dbReference>
<dbReference type="Gene3D" id="1.10.630.10">
    <property type="entry name" value="Cytochrome P450"/>
    <property type="match status" value="1"/>
</dbReference>
<dbReference type="GO" id="GO:0020037">
    <property type="term" value="F:heme binding"/>
    <property type="evidence" value="ECO:0007669"/>
    <property type="project" value="InterPro"/>
</dbReference>
<keyword evidence="3" id="KW-0349">Heme</keyword>
<dbReference type="GO" id="GO:0016705">
    <property type="term" value="F:oxidoreductase activity, acting on paired donors, with incorporation or reduction of molecular oxygen"/>
    <property type="evidence" value="ECO:0007669"/>
    <property type="project" value="InterPro"/>
</dbReference>
<accession>A0A439CY89</accession>
<keyword evidence="5" id="KW-0560">Oxidoreductase</keyword>
<name>A0A439CY89_9PEZI</name>